<evidence type="ECO:0000259" key="2">
    <source>
        <dbReference type="Pfam" id="PF02994"/>
    </source>
</evidence>
<dbReference type="PANTHER" id="PTHR11505">
    <property type="entry name" value="L1 TRANSPOSABLE ELEMENT-RELATED"/>
    <property type="match status" value="1"/>
</dbReference>
<feature type="region of interest" description="Disordered" evidence="1">
    <location>
        <begin position="48"/>
        <end position="67"/>
    </location>
</feature>
<keyword evidence="4" id="KW-1185">Reference proteome</keyword>
<dbReference type="Gene3D" id="3.30.70.1820">
    <property type="entry name" value="L1 transposable element, RRM domain"/>
    <property type="match status" value="1"/>
</dbReference>
<evidence type="ECO:0000313" key="3">
    <source>
        <dbReference type="EMBL" id="KAJ1112743.1"/>
    </source>
</evidence>
<evidence type="ECO:0000256" key="1">
    <source>
        <dbReference type="SAM" id="MobiDB-lite"/>
    </source>
</evidence>
<evidence type="ECO:0000313" key="4">
    <source>
        <dbReference type="Proteomes" id="UP001066276"/>
    </source>
</evidence>
<dbReference type="AlphaFoldDB" id="A0AAV7NEG7"/>
<proteinExistence type="predicted"/>
<dbReference type="Proteomes" id="UP001066276">
    <property type="component" value="Chromosome 8"/>
</dbReference>
<protein>
    <recommendedName>
        <fullName evidence="2">L1 transposable element RRM domain-containing protein</fullName>
    </recommendedName>
</protein>
<comment type="caution">
    <text evidence="3">The sequence shown here is derived from an EMBL/GenBank/DDBJ whole genome shotgun (WGS) entry which is preliminary data.</text>
</comment>
<reference evidence="3" key="1">
    <citation type="journal article" date="2022" name="bioRxiv">
        <title>Sequencing and chromosome-scale assembly of the giantPleurodeles waltlgenome.</title>
        <authorList>
            <person name="Brown T."/>
            <person name="Elewa A."/>
            <person name="Iarovenko S."/>
            <person name="Subramanian E."/>
            <person name="Araus A.J."/>
            <person name="Petzold A."/>
            <person name="Susuki M."/>
            <person name="Suzuki K.-i.T."/>
            <person name="Hayashi T."/>
            <person name="Toyoda A."/>
            <person name="Oliveira C."/>
            <person name="Osipova E."/>
            <person name="Leigh N.D."/>
            <person name="Simon A."/>
            <person name="Yun M.H."/>
        </authorList>
    </citation>
    <scope>NUCLEOTIDE SEQUENCE</scope>
    <source>
        <strain evidence="3">20211129_DDA</strain>
        <tissue evidence="3">Liver</tissue>
    </source>
</reference>
<dbReference type="InterPro" id="IPR004244">
    <property type="entry name" value="Transposase_22"/>
</dbReference>
<gene>
    <name evidence="3" type="ORF">NDU88_001004</name>
</gene>
<sequence>MGPEEGAQPSVIKMMEKVGTEVRVEEMAVGDKSGKKKDRSPVLAVDLELQEEQTGESPPGPMGNNNHAPGILQTLRVEDEEGDCQALSYGRDDYEVSGGDQKGFLGIQGKSGQHKRGVRDIETKFDLMAKRTQLLEETVESLKEDVVQIKQDLRASRACEQDLQDKLERIENVARRNNLRILSIPEGLEGNDVKAYCASLIRNSLQLEETKREIATDIQRIHRDPFRRDPGRKKPRKVLINFLTYALKEKILSQALKQKTLRGNDFSFEVRSDLASSTLDRQWELGNRIEDFKKLSASAQLKFPAILRVMYNNKMYNLRDIKAADDLLETIRSGSS</sequence>
<organism evidence="3 4">
    <name type="scientific">Pleurodeles waltl</name>
    <name type="common">Iberian ribbed newt</name>
    <dbReference type="NCBI Taxonomy" id="8319"/>
    <lineage>
        <taxon>Eukaryota</taxon>
        <taxon>Metazoa</taxon>
        <taxon>Chordata</taxon>
        <taxon>Craniata</taxon>
        <taxon>Vertebrata</taxon>
        <taxon>Euteleostomi</taxon>
        <taxon>Amphibia</taxon>
        <taxon>Batrachia</taxon>
        <taxon>Caudata</taxon>
        <taxon>Salamandroidea</taxon>
        <taxon>Salamandridae</taxon>
        <taxon>Pleurodelinae</taxon>
        <taxon>Pleurodeles</taxon>
    </lineage>
</organism>
<accession>A0AAV7NEG7</accession>
<dbReference type="EMBL" id="JANPWB010000012">
    <property type="protein sequence ID" value="KAJ1112743.1"/>
    <property type="molecule type" value="Genomic_DNA"/>
</dbReference>
<dbReference type="Pfam" id="PF02994">
    <property type="entry name" value="Transposase_22"/>
    <property type="match status" value="1"/>
</dbReference>
<dbReference type="InterPro" id="IPR043636">
    <property type="entry name" value="L1_RRM_dom"/>
</dbReference>
<feature type="domain" description="L1 transposable element RRM" evidence="2">
    <location>
        <begin position="176"/>
        <end position="258"/>
    </location>
</feature>
<name>A0AAV7NEG7_PLEWA</name>